<gene>
    <name evidence="1" type="ORF">Q2362_06170</name>
</gene>
<protein>
    <recommendedName>
        <fullName evidence="3">CopG family transcriptional regulator</fullName>
    </recommendedName>
</protein>
<proteinExistence type="predicted"/>
<keyword evidence="2" id="KW-1185">Reference proteome</keyword>
<sequence length="176" mass="20979">MREIRLRVSDEIYYRILLLMEQKSSSKNALINSALLEFLDKDKSDQFLDNNAQTKLNHKIQIPLSDDEYNLLKNRAKSHGFSSVRKECRYQVINSLYDEQFLNNCELKEFKTATAKFNKVSKDLFEFITLFKQSREYDFIQSFKGFEPIIDEINQALENYKKDLDIISKKRQNRLK</sequence>
<name>A0ABT8T7J6_9BACT</name>
<dbReference type="EMBL" id="JAULJQ010000006">
    <property type="protein sequence ID" value="MDO2409681.1"/>
    <property type="molecule type" value="Genomic_DNA"/>
</dbReference>
<comment type="caution">
    <text evidence="1">The sequence shown here is derived from an EMBL/GenBank/DDBJ whole genome shotgun (WGS) entry which is preliminary data.</text>
</comment>
<evidence type="ECO:0000313" key="2">
    <source>
        <dbReference type="Proteomes" id="UP001171111"/>
    </source>
</evidence>
<evidence type="ECO:0000313" key="1">
    <source>
        <dbReference type="EMBL" id="MDO2409681.1"/>
    </source>
</evidence>
<reference evidence="1 2" key="1">
    <citation type="submission" date="2023-06" db="EMBL/GenBank/DDBJ databases">
        <title>Campylobacter magnum sp. nov., isolated from cecal contents of domestic pigs (Sus scrofa domesticus).</title>
        <authorList>
            <person name="Papic B."/>
            <person name="Gruntar I."/>
        </authorList>
    </citation>
    <scope>NUCLEOTIDE SEQUENCE [LARGE SCALE GENOMIC DNA]</scope>
    <source>
        <strain evidence="2">34484-21</strain>
    </source>
</reference>
<evidence type="ECO:0008006" key="3">
    <source>
        <dbReference type="Google" id="ProtNLM"/>
    </source>
</evidence>
<accession>A0ABT8T7J6</accession>
<organism evidence="1 2">
    <name type="scientific">Campylobacter magnus</name>
    <dbReference type="NCBI Taxonomy" id="3026462"/>
    <lineage>
        <taxon>Bacteria</taxon>
        <taxon>Pseudomonadati</taxon>
        <taxon>Campylobacterota</taxon>
        <taxon>Epsilonproteobacteria</taxon>
        <taxon>Campylobacterales</taxon>
        <taxon>Campylobacteraceae</taxon>
        <taxon>Campylobacter</taxon>
    </lineage>
</organism>
<dbReference type="Proteomes" id="UP001171111">
    <property type="component" value="Unassembled WGS sequence"/>
</dbReference>
<dbReference type="RefSeq" id="WP_302244488.1">
    <property type="nucleotide sequence ID" value="NZ_JAULJQ010000006.1"/>
</dbReference>